<dbReference type="RefSeq" id="WP_344519738.1">
    <property type="nucleotide sequence ID" value="NZ_BAAAUG010000022.1"/>
</dbReference>
<sequence>MTFRLHLGQMALRTLAEFPEELTSEIYAVTFHVDSVDQDGRFPYVAIGYNTESEVARLLEEECASEPWNARWNYAYFPSSGLEGIRIVGHAPEHDPVGSDLHRREAVAQGLWYEDEDGLSEQEQDERDEQLADQFDELCVDVARQLHADGGLSGTLGRPVPVILYNMFDPDKMFAMTRAANPPELVTEFLSEDPEAQGQG</sequence>
<reference evidence="2" key="1">
    <citation type="journal article" date="2019" name="Int. J. Syst. Evol. Microbiol.">
        <title>The Global Catalogue of Microorganisms (GCM) 10K type strain sequencing project: providing services to taxonomists for standard genome sequencing and annotation.</title>
        <authorList>
            <consortium name="The Broad Institute Genomics Platform"/>
            <consortium name="The Broad Institute Genome Sequencing Center for Infectious Disease"/>
            <person name="Wu L."/>
            <person name="Ma J."/>
        </authorList>
    </citation>
    <scope>NUCLEOTIDE SEQUENCE [LARGE SCALE GENOMIC DNA]</scope>
    <source>
        <strain evidence="2">JCM 9092</strain>
    </source>
</reference>
<comment type="caution">
    <text evidence="1">The sequence shown here is derived from an EMBL/GenBank/DDBJ whole genome shotgun (WGS) entry which is preliminary data.</text>
</comment>
<protein>
    <submittedName>
        <fullName evidence="1">Uncharacterized protein</fullName>
    </submittedName>
</protein>
<organism evidence="1 2">
    <name type="scientific">Streptomyces rectiviolaceus</name>
    <dbReference type="NCBI Taxonomy" id="332591"/>
    <lineage>
        <taxon>Bacteria</taxon>
        <taxon>Bacillati</taxon>
        <taxon>Actinomycetota</taxon>
        <taxon>Actinomycetes</taxon>
        <taxon>Kitasatosporales</taxon>
        <taxon>Streptomycetaceae</taxon>
        <taxon>Streptomyces</taxon>
    </lineage>
</organism>
<proteinExistence type="predicted"/>
<dbReference type="EMBL" id="BAAAUG010000022">
    <property type="protein sequence ID" value="GAA3092787.1"/>
    <property type="molecule type" value="Genomic_DNA"/>
</dbReference>
<keyword evidence="2" id="KW-1185">Reference proteome</keyword>
<gene>
    <name evidence="1" type="ORF">GCM10010449_15660</name>
</gene>
<dbReference type="Proteomes" id="UP001501637">
    <property type="component" value="Unassembled WGS sequence"/>
</dbReference>
<name>A0ABP6M9Y3_9ACTN</name>
<evidence type="ECO:0000313" key="1">
    <source>
        <dbReference type="EMBL" id="GAA3092787.1"/>
    </source>
</evidence>
<evidence type="ECO:0000313" key="2">
    <source>
        <dbReference type="Proteomes" id="UP001501637"/>
    </source>
</evidence>
<accession>A0ABP6M9Y3</accession>